<dbReference type="GO" id="GO:0004568">
    <property type="term" value="F:chitinase activity"/>
    <property type="evidence" value="ECO:0007669"/>
    <property type="project" value="UniProtKB-ARBA"/>
</dbReference>
<evidence type="ECO:0000256" key="6">
    <source>
        <dbReference type="RuleBase" id="RU004453"/>
    </source>
</evidence>
<dbReference type="InterPro" id="IPR001223">
    <property type="entry name" value="Glyco_hydro18_cat"/>
</dbReference>
<keyword evidence="10" id="KW-1185">Reference proteome</keyword>
<evidence type="ECO:0000256" key="4">
    <source>
        <dbReference type="ARBA" id="ARBA00023295"/>
    </source>
</evidence>
<dbReference type="InterPro" id="IPR017853">
    <property type="entry name" value="GH"/>
</dbReference>
<reference evidence="10" key="1">
    <citation type="submission" date="2013-03" db="EMBL/GenBank/DDBJ databases">
        <title>The Genome Sequence of Anopheles dirus WRAIR2.</title>
        <authorList>
            <consortium name="The Broad Institute Genomics Platform"/>
            <person name="Neafsey D.E."/>
            <person name="Walton C."/>
            <person name="Walker B."/>
            <person name="Young S.K."/>
            <person name="Zeng Q."/>
            <person name="Gargeya S."/>
            <person name="Fitzgerald M."/>
            <person name="Haas B."/>
            <person name="Abouelleil A."/>
            <person name="Allen A.W."/>
            <person name="Alvarado L."/>
            <person name="Arachchi H.M."/>
            <person name="Berlin A.M."/>
            <person name="Chapman S.B."/>
            <person name="Gainer-Dewar J."/>
            <person name="Goldberg J."/>
            <person name="Griggs A."/>
            <person name="Gujja S."/>
            <person name="Hansen M."/>
            <person name="Howarth C."/>
            <person name="Imamovic A."/>
            <person name="Ireland A."/>
            <person name="Larimer J."/>
            <person name="McCowan C."/>
            <person name="Murphy C."/>
            <person name="Pearson M."/>
            <person name="Poon T.W."/>
            <person name="Priest M."/>
            <person name="Roberts A."/>
            <person name="Saif S."/>
            <person name="Shea T."/>
            <person name="Sisk P."/>
            <person name="Sykes S."/>
            <person name="Wortman J."/>
            <person name="Nusbaum C."/>
            <person name="Birren B."/>
        </authorList>
    </citation>
    <scope>NUCLEOTIDE SEQUENCE [LARGE SCALE GENOMIC DNA]</scope>
    <source>
        <strain evidence="10">WRAIR2</strain>
    </source>
</reference>
<evidence type="ECO:0000256" key="1">
    <source>
        <dbReference type="ARBA" id="ARBA00022729"/>
    </source>
</evidence>
<keyword evidence="3" id="KW-0325">Glycoprotein</keyword>
<dbReference type="PROSITE" id="PS51910">
    <property type="entry name" value="GH18_2"/>
    <property type="match status" value="1"/>
</dbReference>
<dbReference type="InterPro" id="IPR029070">
    <property type="entry name" value="Chitinase_insertion_sf"/>
</dbReference>
<keyword evidence="7" id="KW-0472">Membrane</keyword>
<evidence type="ECO:0000313" key="10">
    <source>
        <dbReference type="Proteomes" id="UP000075884"/>
    </source>
</evidence>
<dbReference type="AlphaFoldDB" id="A0A182N1A3"/>
<dbReference type="FunFam" id="3.10.50.10:FF:000003">
    <property type="entry name" value="Class V chitinase CHIT5b"/>
    <property type="match status" value="1"/>
</dbReference>
<dbReference type="PANTHER" id="PTHR11177:SF390">
    <property type="entry name" value="CHITINASE 11"/>
    <property type="match status" value="1"/>
</dbReference>
<dbReference type="GO" id="GO:0008061">
    <property type="term" value="F:chitin binding"/>
    <property type="evidence" value="ECO:0007669"/>
    <property type="project" value="InterPro"/>
</dbReference>
<accession>A0A182N1A3</accession>
<feature type="transmembrane region" description="Helical" evidence="7">
    <location>
        <begin position="21"/>
        <end position="44"/>
    </location>
</feature>
<dbReference type="SUPFAM" id="SSF51445">
    <property type="entry name" value="(Trans)glycosidases"/>
    <property type="match status" value="1"/>
</dbReference>
<evidence type="ECO:0000256" key="5">
    <source>
        <dbReference type="RuleBase" id="RU000489"/>
    </source>
</evidence>
<dbReference type="InterPro" id="IPR011583">
    <property type="entry name" value="Chitinase_II/V-like_cat"/>
</dbReference>
<dbReference type="Pfam" id="PF00704">
    <property type="entry name" value="Glyco_hydro_18"/>
    <property type="match status" value="1"/>
</dbReference>
<dbReference type="GO" id="GO:0005576">
    <property type="term" value="C:extracellular region"/>
    <property type="evidence" value="ECO:0007669"/>
    <property type="project" value="TreeGrafter"/>
</dbReference>
<dbReference type="STRING" id="7168.A0A182N1A3"/>
<feature type="domain" description="GH18" evidence="8">
    <location>
        <begin position="166"/>
        <end position="527"/>
    </location>
</feature>
<reference evidence="9" key="2">
    <citation type="submission" date="2020-05" db="UniProtKB">
        <authorList>
            <consortium name="EnsemblMetazoa"/>
        </authorList>
    </citation>
    <scope>IDENTIFICATION</scope>
    <source>
        <strain evidence="9">WRAIR2</strain>
    </source>
</reference>
<dbReference type="Gene3D" id="3.10.50.10">
    <property type="match status" value="1"/>
</dbReference>
<dbReference type="GO" id="GO:0005975">
    <property type="term" value="P:carbohydrate metabolic process"/>
    <property type="evidence" value="ECO:0007669"/>
    <property type="project" value="InterPro"/>
</dbReference>
<evidence type="ECO:0000313" key="9">
    <source>
        <dbReference type="EnsemblMetazoa" id="ADIR001411-PA"/>
    </source>
</evidence>
<name>A0A182N1A3_9DIPT</name>
<dbReference type="SMART" id="SM00636">
    <property type="entry name" value="Glyco_18"/>
    <property type="match status" value="1"/>
</dbReference>
<protein>
    <recommendedName>
        <fullName evidence="8">GH18 domain-containing protein</fullName>
    </recommendedName>
</protein>
<keyword evidence="7" id="KW-0812">Transmembrane</keyword>
<dbReference type="InterPro" id="IPR001579">
    <property type="entry name" value="Glyco_hydro_18_chit_AS"/>
</dbReference>
<evidence type="ECO:0000256" key="7">
    <source>
        <dbReference type="SAM" id="Phobius"/>
    </source>
</evidence>
<evidence type="ECO:0000256" key="2">
    <source>
        <dbReference type="ARBA" id="ARBA00022801"/>
    </source>
</evidence>
<evidence type="ECO:0000259" key="8">
    <source>
        <dbReference type="PROSITE" id="PS51910"/>
    </source>
</evidence>
<dbReference type="PANTHER" id="PTHR11177">
    <property type="entry name" value="CHITINASE"/>
    <property type="match status" value="1"/>
</dbReference>
<dbReference type="Proteomes" id="UP000075884">
    <property type="component" value="Unassembled WGS sequence"/>
</dbReference>
<keyword evidence="1" id="KW-0732">Signal</keyword>
<dbReference type="InterPro" id="IPR050314">
    <property type="entry name" value="Glycosyl_Hydrlase_18"/>
</dbReference>
<dbReference type="VEuPathDB" id="VectorBase:ADIR001411"/>
<dbReference type="SUPFAM" id="SSF54556">
    <property type="entry name" value="Chitinase insertion domain"/>
    <property type="match status" value="1"/>
</dbReference>
<proteinExistence type="inferred from homology"/>
<dbReference type="PROSITE" id="PS01095">
    <property type="entry name" value="GH18_1"/>
    <property type="match status" value="1"/>
</dbReference>
<keyword evidence="7" id="KW-1133">Transmembrane helix</keyword>
<comment type="similarity">
    <text evidence="6">Belongs to the glycosyl hydrolase 18 family.</text>
</comment>
<keyword evidence="4 5" id="KW-0326">Glycosidase</keyword>
<evidence type="ECO:0000256" key="3">
    <source>
        <dbReference type="ARBA" id="ARBA00023180"/>
    </source>
</evidence>
<organism evidence="9 10">
    <name type="scientific">Anopheles dirus</name>
    <dbReference type="NCBI Taxonomy" id="7168"/>
    <lineage>
        <taxon>Eukaryota</taxon>
        <taxon>Metazoa</taxon>
        <taxon>Ecdysozoa</taxon>
        <taxon>Arthropoda</taxon>
        <taxon>Hexapoda</taxon>
        <taxon>Insecta</taxon>
        <taxon>Pterygota</taxon>
        <taxon>Neoptera</taxon>
        <taxon>Endopterygota</taxon>
        <taxon>Diptera</taxon>
        <taxon>Nematocera</taxon>
        <taxon>Culicoidea</taxon>
        <taxon>Culicidae</taxon>
        <taxon>Anophelinae</taxon>
        <taxon>Anopheles</taxon>
    </lineage>
</organism>
<sequence length="568" mass="63644">MSKQQGKYELLKEDTKLRRQHTYIQSCLLVALCGMSSLTVYATWTMFYRQNLIIPPALLDVTPHWRNRLVLYEEALRQSLPRQDAGAASSHLSVVRSIYATNGSTLLPDVRNEFGATNDTARAAGDRRVPSREPPVKELDSERIFPSRFGNYIYSREATNGQPPSAKIVCYYSTPALSDGRRSGLMGRARSLRRILLPEQIDPHLCTHLNIGIIDIINNTLLIDDDVRDALVRTKQLRRANPALRILLWVGGASVGGFATMVETHATRKLFIQSLKATLEQYHLDGVDLDWEFPDSGGKRRMHFSQLLHEIRREYQREHRTYILSVAVAPQETIAYMAYDVGEINNYADYVNLMTYDYHFYSPELPQTGLNAPLYRRASEHSLLGTLNINASVHYWLSAGLDRSKLILGLPTYGHSFTLVNPFNARIGAPASSYGRVGTLGFASYSEVCWFRRYNIYVHQVYDVDSCSPYLYAGSEWISYEDERSLECKAKYIKAAGFGGAMIFSLNTDDFGSYCADNALYRAAGAPNPTAPQATGGAFPLLRKVRSVLVDGGGPTERPGEPAPVPAR</sequence>
<dbReference type="EnsemblMetazoa" id="ADIR001411-RA">
    <property type="protein sequence ID" value="ADIR001411-PA"/>
    <property type="gene ID" value="ADIR001411"/>
</dbReference>
<dbReference type="Gene3D" id="3.20.20.80">
    <property type="entry name" value="Glycosidases"/>
    <property type="match status" value="1"/>
</dbReference>
<keyword evidence="2 5" id="KW-0378">Hydrolase</keyword>
<dbReference type="GO" id="GO:0006032">
    <property type="term" value="P:chitin catabolic process"/>
    <property type="evidence" value="ECO:0007669"/>
    <property type="project" value="UniProtKB-ARBA"/>
</dbReference>